<dbReference type="InterPro" id="IPR015421">
    <property type="entry name" value="PyrdxlP-dep_Trfase_major"/>
</dbReference>
<dbReference type="Gene3D" id="3.90.1150.10">
    <property type="entry name" value="Aspartate Aminotransferase, domain 1"/>
    <property type="match status" value="1"/>
</dbReference>
<dbReference type="EMBL" id="FNGA01000003">
    <property type="protein sequence ID" value="SDL08001.1"/>
    <property type="molecule type" value="Genomic_DNA"/>
</dbReference>
<organism evidence="5 6">
    <name type="scientific">Maridesulfovibrio ferrireducens</name>
    <dbReference type="NCBI Taxonomy" id="246191"/>
    <lineage>
        <taxon>Bacteria</taxon>
        <taxon>Pseudomonadati</taxon>
        <taxon>Thermodesulfobacteriota</taxon>
        <taxon>Desulfovibrionia</taxon>
        <taxon>Desulfovibrionales</taxon>
        <taxon>Desulfovibrionaceae</taxon>
        <taxon>Maridesulfovibrio</taxon>
    </lineage>
</organism>
<dbReference type="InterPro" id="IPR015424">
    <property type="entry name" value="PyrdxlP-dep_Trfase"/>
</dbReference>
<dbReference type="GO" id="GO:0008710">
    <property type="term" value="F:8-amino-7-oxononanoate synthase activity"/>
    <property type="evidence" value="ECO:0007669"/>
    <property type="project" value="TreeGrafter"/>
</dbReference>
<evidence type="ECO:0000256" key="3">
    <source>
        <dbReference type="ARBA" id="ARBA00022898"/>
    </source>
</evidence>
<dbReference type="Pfam" id="PF00155">
    <property type="entry name" value="Aminotran_1_2"/>
    <property type="match status" value="1"/>
</dbReference>
<gene>
    <name evidence="5" type="ORF">SAMN05660337_2009</name>
</gene>
<dbReference type="InterPro" id="IPR004839">
    <property type="entry name" value="Aminotransferase_I/II_large"/>
</dbReference>
<dbReference type="InterPro" id="IPR015422">
    <property type="entry name" value="PyrdxlP-dep_Trfase_small"/>
</dbReference>
<accession>A0A1G9H4Z8</accession>
<feature type="domain" description="Aminotransferase class I/classII large" evidence="4">
    <location>
        <begin position="43"/>
        <end position="379"/>
    </location>
</feature>
<evidence type="ECO:0000313" key="5">
    <source>
        <dbReference type="EMBL" id="SDL08001.1"/>
    </source>
</evidence>
<dbReference type="Gene3D" id="3.40.640.10">
    <property type="entry name" value="Type I PLP-dependent aspartate aminotransferase-like (Major domain)"/>
    <property type="match status" value="1"/>
</dbReference>
<dbReference type="PANTHER" id="PTHR13693:SF100">
    <property type="entry name" value="8-AMINO-7-OXONONANOATE SYNTHASE"/>
    <property type="match status" value="1"/>
</dbReference>
<dbReference type="STRING" id="246191.SAMN05660337_2009"/>
<sequence length="391" mass="43029">MTSKWFYHPIKTELAELEEASLLRRIPAVDNGAEKELLFKGQKFLNLASNDYLGLACDERLKIASIQAVRDYGTGSAASRLVTGNFKLYDTLEQEFAAFKEQEDAMLFSSGYAANLAIMDSFADRHSVIFSDKLNHASIIDGIKMSGAKHVRYQHNDIEHLKKRLESFKNISAKILITDTIFSMDGDLAHIEEIAQLCEFYDVMLVVDEAHAEGIFGGGKGLCFERKISKLVDLHMGAFSKGFGSLGGIVSGSSDLISFLRNKGRSFVFSTALPPAVVGANLASLRLVLSDPSIGEKLLDKSRDLKLFLESEGFDCGNSESQIIPVILGENKVALQAQALLLEAGIYTAAIRPPTVPMNTARLRLSLRADLTSDDMEKIKHAFTLLKKEIL</sequence>
<dbReference type="AlphaFoldDB" id="A0A1G9H4Z8"/>
<keyword evidence="6" id="KW-1185">Reference proteome</keyword>
<proteinExistence type="predicted"/>
<dbReference type="OrthoDB" id="9807157at2"/>
<protein>
    <submittedName>
        <fullName evidence="5">8-amino-7-oxononanoate synthase</fullName>
    </submittedName>
</protein>
<reference evidence="6" key="1">
    <citation type="submission" date="2016-10" db="EMBL/GenBank/DDBJ databases">
        <authorList>
            <person name="Varghese N."/>
            <person name="Submissions S."/>
        </authorList>
    </citation>
    <scope>NUCLEOTIDE SEQUENCE [LARGE SCALE GENOMIC DNA]</scope>
    <source>
        <strain evidence="6">DSM 16995</strain>
    </source>
</reference>
<dbReference type="CDD" id="cd06454">
    <property type="entry name" value="KBL_like"/>
    <property type="match status" value="1"/>
</dbReference>
<keyword evidence="2" id="KW-0808">Transferase</keyword>
<evidence type="ECO:0000259" key="4">
    <source>
        <dbReference type="Pfam" id="PF00155"/>
    </source>
</evidence>
<keyword evidence="3" id="KW-0663">Pyridoxal phosphate</keyword>
<evidence type="ECO:0000313" key="6">
    <source>
        <dbReference type="Proteomes" id="UP000199053"/>
    </source>
</evidence>
<dbReference type="GO" id="GO:0030170">
    <property type="term" value="F:pyridoxal phosphate binding"/>
    <property type="evidence" value="ECO:0007669"/>
    <property type="project" value="InterPro"/>
</dbReference>
<dbReference type="GO" id="GO:0009102">
    <property type="term" value="P:biotin biosynthetic process"/>
    <property type="evidence" value="ECO:0007669"/>
    <property type="project" value="TreeGrafter"/>
</dbReference>
<dbReference type="SUPFAM" id="SSF53383">
    <property type="entry name" value="PLP-dependent transferases"/>
    <property type="match status" value="1"/>
</dbReference>
<name>A0A1G9H4Z8_9BACT</name>
<dbReference type="InterPro" id="IPR050087">
    <property type="entry name" value="AON_synthase_class-II"/>
</dbReference>
<dbReference type="PANTHER" id="PTHR13693">
    <property type="entry name" value="CLASS II AMINOTRANSFERASE/8-AMINO-7-OXONONANOATE SYNTHASE"/>
    <property type="match status" value="1"/>
</dbReference>
<comment type="cofactor">
    <cofactor evidence="1">
        <name>pyridoxal 5'-phosphate</name>
        <dbReference type="ChEBI" id="CHEBI:597326"/>
    </cofactor>
</comment>
<evidence type="ECO:0000256" key="2">
    <source>
        <dbReference type="ARBA" id="ARBA00022679"/>
    </source>
</evidence>
<dbReference type="Proteomes" id="UP000199053">
    <property type="component" value="Unassembled WGS sequence"/>
</dbReference>
<dbReference type="RefSeq" id="WP_092160719.1">
    <property type="nucleotide sequence ID" value="NZ_FNGA01000003.1"/>
</dbReference>
<evidence type="ECO:0000256" key="1">
    <source>
        <dbReference type="ARBA" id="ARBA00001933"/>
    </source>
</evidence>